<reference evidence="1" key="1">
    <citation type="submission" date="2020-05" db="EMBL/GenBank/DDBJ databases">
        <title>Large-scale comparative analyses of tick genomes elucidate their genetic diversity and vector capacities.</title>
        <authorList>
            <person name="Jia N."/>
            <person name="Wang J."/>
            <person name="Shi W."/>
            <person name="Du L."/>
            <person name="Sun Y."/>
            <person name="Zhan W."/>
            <person name="Jiang J."/>
            <person name="Wang Q."/>
            <person name="Zhang B."/>
            <person name="Ji P."/>
            <person name="Sakyi L.B."/>
            <person name="Cui X."/>
            <person name="Yuan T."/>
            <person name="Jiang B."/>
            <person name="Yang W."/>
            <person name="Lam T.T.-Y."/>
            <person name="Chang Q."/>
            <person name="Ding S."/>
            <person name="Wang X."/>
            <person name="Zhu J."/>
            <person name="Ruan X."/>
            <person name="Zhao L."/>
            <person name="Wei J."/>
            <person name="Que T."/>
            <person name="Du C."/>
            <person name="Cheng J."/>
            <person name="Dai P."/>
            <person name="Han X."/>
            <person name="Huang E."/>
            <person name="Gao Y."/>
            <person name="Liu J."/>
            <person name="Shao H."/>
            <person name="Ye R."/>
            <person name="Li L."/>
            <person name="Wei W."/>
            <person name="Wang X."/>
            <person name="Wang C."/>
            <person name="Yang T."/>
            <person name="Huo Q."/>
            <person name="Li W."/>
            <person name="Guo W."/>
            <person name="Chen H."/>
            <person name="Zhou L."/>
            <person name="Ni X."/>
            <person name="Tian J."/>
            <person name="Zhou Y."/>
            <person name="Sheng Y."/>
            <person name="Liu T."/>
            <person name="Pan Y."/>
            <person name="Xia L."/>
            <person name="Li J."/>
            <person name="Zhao F."/>
            <person name="Cao W."/>
        </authorList>
    </citation>
    <scope>NUCLEOTIDE SEQUENCE</scope>
    <source>
        <strain evidence="1">Hyas-2018</strain>
    </source>
</reference>
<keyword evidence="2" id="KW-1185">Reference proteome</keyword>
<name>A0ACB7SW01_HYAAI</name>
<accession>A0ACB7SW01</accession>
<dbReference type="EMBL" id="CM023482">
    <property type="protein sequence ID" value="KAH6939392.1"/>
    <property type="molecule type" value="Genomic_DNA"/>
</dbReference>
<sequence length="150" mass="16608">MWNVPFSTHDSRDLLLLVHVALRVAKIGRPKNDSPTIPVELGLLQLGSLDGPKAKRTVRRSQNTKLLQEARTLLNDTNTGNAKLKGIFHRLTSNNLELSSIDAAVEEHIPVDELEAGYSIAAEYNDQAIGMLAELRCQVAALERTESKRQ</sequence>
<proteinExistence type="predicted"/>
<protein>
    <submittedName>
        <fullName evidence="1">Uncharacterized protein</fullName>
    </submittedName>
</protein>
<dbReference type="Proteomes" id="UP000821845">
    <property type="component" value="Chromosome 2"/>
</dbReference>
<evidence type="ECO:0000313" key="1">
    <source>
        <dbReference type="EMBL" id="KAH6939392.1"/>
    </source>
</evidence>
<comment type="caution">
    <text evidence="1">The sequence shown here is derived from an EMBL/GenBank/DDBJ whole genome shotgun (WGS) entry which is preliminary data.</text>
</comment>
<organism evidence="1 2">
    <name type="scientific">Hyalomma asiaticum</name>
    <name type="common">Tick</name>
    <dbReference type="NCBI Taxonomy" id="266040"/>
    <lineage>
        <taxon>Eukaryota</taxon>
        <taxon>Metazoa</taxon>
        <taxon>Ecdysozoa</taxon>
        <taxon>Arthropoda</taxon>
        <taxon>Chelicerata</taxon>
        <taxon>Arachnida</taxon>
        <taxon>Acari</taxon>
        <taxon>Parasitiformes</taxon>
        <taxon>Ixodida</taxon>
        <taxon>Ixodoidea</taxon>
        <taxon>Ixodidae</taxon>
        <taxon>Hyalomminae</taxon>
        <taxon>Hyalomma</taxon>
    </lineage>
</organism>
<gene>
    <name evidence="1" type="ORF">HPB50_017752</name>
</gene>
<evidence type="ECO:0000313" key="2">
    <source>
        <dbReference type="Proteomes" id="UP000821845"/>
    </source>
</evidence>